<dbReference type="InterPro" id="IPR037066">
    <property type="entry name" value="Plug_dom_sf"/>
</dbReference>
<dbReference type="SUPFAM" id="SSF56935">
    <property type="entry name" value="Porins"/>
    <property type="match status" value="1"/>
</dbReference>
<dbReference type="Pfam" id="PF07715">
    <property type="entry name" value="Plug"/>
    <property type="match status" value="1"/>
</dbReference>
<evidence type="ECO:0000259" key="12">
    <source>
        <dbReference type="Pfam" id="PF07715"/>
    </source>
</evidence>
<dbReference type="InterPro" id="IPR039426">
    <property type="entry name" value="TonB-dep_rcpt-like"/>
</dbReference>
<evidence type="ECO:0000259" key="11">
    <source>
        <dbReference type="Pfam" id="PF00593"/>
    </source>
</evidence>
<keyword evidence="2 8" id="KW-0813">Transport</keyword>
<keyword evidence="13" id="KW-0675">Receptor</keyword>
<evidence type="ECO:0000256" key="7">
    <source>
        <dbReference type="ARBA" id="ARBA00023237"/>
    </source>
</evidence>
<evidence type="ECO:0000256" key="10">
    <source>
        <dbReference type="SAM" id="SignalP"/>
    </source>
</evidence>
<keyword evidence="4 8" id="KW-0812">Transmembrane</keyword>
<dbReference type="InterPro" id="IPR036942">
    <property type="entry name" value="Beta-barrel_TonB_sf"/>
</dbReference>
<keyword evidence="6 8" id="KW-0472">Membrane</keyword>
<dbReference type="InterPro" id="IPR000531">
    <property type="entry name" value="Beta-barrel_TonB"/>
</dbReference>
<name>A0ABN5PG13_9VIBR</name>
<keyword evidence="5 9" id="KW-0798">TonB box</keyword>
<evidence type="ECO:0000256" key="1">
    <source>
        <dbReference type="ARBA" id="ARBA00004571"/>
    </source>
</evidence>
<evidence type="ECO:0000256" key="4">
    <source>
        <dbReference type="ARBA" id="ARBA00022692"/>
    </source>
</evidence>
<dbReference type="Gene3D" id="2.40.170.20">
    <property type="entry name" value="TonB-dependent receptor, beta-barrel domain"/>
    <property type="match status" value="1"/>
</dbReference>
<dbReference type="PROSITE" id="PS52016">
    <property type="entry name" value="TONB_DEPENDENT_REC_3"/>
    <property type="match status" value="1"/>
</dbReference>
<feature type="domain" description="TonB-dependent receptor-like beta-barrel" evidence="11">
    <location>
        <begin position="371"/>
        <end position="840"/>
    </location>
</feature>
<keyword evidence="10" id="KW-0732">Signal</keyword>
<protein>
    <submittedName>
        <fullName evidence="13">TonB-dependent receptor</fullName>
    </submittedName>
</protein>
<evidence type="ECO:0000313" key="13">
    <source>
        <dbReference type="EMBL" id="AXY02157.1"/>
    </source>
</evidence>
<dbReference type="Pfam" id="PF00593">
    <property type="entry name" value="TonB_dep_Rec_b-barrel"/>
    <property type="match status" value="1"/>
</dbReference>
<gene>
    <name evidence="13" type="ORF">D1115_14410</name>
</gene>
<dbReference type="Gene3D" id="2.170.130.10">
    <property type="entry name" value="TonB-dependent receptor, plug domain"/>
    <property type="match status" value="1"/>
</dbReference>
<dbReference type="Proteomes" id="UP000262832">
    <property type="component" value="Chromosome I"/>
</dbReference>
<dbReference type="PANTHER" id="PTHR47234:SF2">
    <property type="entry name" value="TONB-DEPENDENT RECEPTOR"/>
    <property type="match status" value="1"/>
</dbReference>
<evidence type="ECO:0000313" key="14">
    <source>
        <dbReference type="Proteomes" id="UP000262832"/>
    </source>
</evidence>
<feature type="chain" id="PRO_5045829817" evidence="10">
    <location>
        <begin position="29"/>
        <end position="874"/>
    </location>
</feature>
<organism evidence="13 14">
    <name type="scientific">Vibrio alfacsensis</name>
    <dbReference type="NCBI Taxonomy" id="1074311"/>
    <lineage>
        <taxon>Bacteria</taxon>
        <taxon>Pseudomonadati</taxon>
        <taxon>Pseudomonadota</taxon>
        <taxon>Gammaproteobacteria</taxon>
        <taxon>Vibrionales</taxon>
        <taxon>Vibrionaceae</taxon>
        <taxon>Vibrio</taxon>
    </lineage>
</organism>
<dbReference type="EMBL" id="CP032093">
    <property type="protein sequence ID" value="AXY02157.1"/>
    <property type="molecule type" value="Genomic_DNA"/>
</dbReference>
<evidence type="ECO:0000256" key="9">
    <source>
        <dbReference type="RuleBase" id="RU003357"/>
    </source>
</evidence>
<keyword evidence="7 8" id="KW-0998">Cell outer membrane</keyword>
<dbReference type="CDD" id="cd01347">
    <property type="entry name" value="ligand_gated_channel"/>
    <property type="match status" value="1"/>
</dbReference>
<accession>A0ABN5PG13</accession>
<evidence type="ECO:0000256" key="3">
    <source>
        <dbReference type="ARBA" id="ARBA00022452"/>
    </source>
</evidence>
<dbReference type="PANTHER" id="PTHR47234">
    <property type="match status" value="1"/>
</dbReference>
<keyword evidence="3 8" id="KW-1134">Transmembrane beta strand</keyword>
<evidence type="ECO:0000256" key="6">
    <source>
        <dbReference type="ARBA" id="ARBA00023136"/>
    </source>
</evidence>
<reference evidence="13 14" key="1">
    <citation type="submission" date="2018-08" db="EMBL/GenBank/DDBJ databases">
        <title>Genomic taxonomy of the Vibrionaceae family.</title>
        <authorList>
            <person name="Gomez-Gil B."/>
            <person name="Tanaka M."/>
            <person name="Sawabe T."/>
            <person name="Enciso-Ibarra K."/>
        </authorList>
    </citation>
    <scope>NUCLEOTIDE SEQUENCE [LARGE SCALE GENOMIC DNA]</scope>
    <source>
        <strain evidence="13 14">CAIM 1831</strain>
    </source>
</reference>
<comment type="similarity">
    <text evidence="8 9">Belongs to the TonB-dependent receptor family.</text>
</comment>
<dbReference type="RefSeq" id="WP_128811984.1">
    <property type="nucleotide sequence ID" value="NZ_CP032093.1"/>
</dbReference>
<evidence type="ECO:0000256" key="5">
    <source>
        <dbReference type="ARBA" id="ARBA00023077"/>
    </source>
</evidence>
<feature type="domain" description="TonB-dependent receptor plug" evidence="12">
    <location>
        <begin position="52"/>
        <end position="164"/>
    </location>
</feature>
<evidence type="ECO:0000256" key="2">
    <source>
        <dbReference type="ARBA" id="ARBA00022448"/>
    </source>
</evidence>
<comment type="subcellular location">
    <subcellularLocation>
        <location evidence="1 8">Cell outer membrane</location>
        <topology evidence="1 8">Multi-pass membrane protein</topology>
    </subcellularLocation>
</comment>
<proteinExistence type="inferred from homology"/>
<evidence type="ECO:0000256" key="8">
    <source>
        <dbReference type="PROSITE-ProRule" id="PRU01360"/>
    </source>
</evidence>
<dbReference type="InterPro" id="IPR012910">
    <property type="entry name" value="Plug_dom"/>
</dbReference>
<sequence length="874" mass="94689">MYKNTTALSVAISLALGTVAVAPMAAQAEEQQVEKLQKMKVTGSRLTRASMEGSTPVAVIGRAEIERAGDISIADVLRKSSFNSFGSYSESSGNSWQSQATMSLRGLGASRTLVLINGKRLPGSATMGGGAANLNVIPAAIVERVEVMADGGSAVYGSDAVAGVVNVILKDEFDGINVTVGAGIPSQDGGDEQNFSIVTGTSGEKGNIYFSFEHDSKDEIYLRDRDYLSSKNTGSDNYFDMSGVSIYGRNIYHNGALKPIAGYETDAKCDPSKGFVGITEYPGLGPMCGYDYTAEAAQTASLERNTVFVNGNIFLTDTTTFNAQMLLSRNESFGRFAPAAGYFEIDPSTEGGATFFKENGLDIYNPDGSYTDPASIYYRFTGVGTRDTTVTDFQADMKAGLDGSFYTDGFGEVIWEAGYHLNFSNSNERGTGYVLRNPAESLANSGEFVNGEFSADATADLAATTARESQMEMHQFNGGLQFDVAEVGDITIPLYVGAEMTTYDYFDKYDSQSEAGNIIGSAGNSAAGDRETYAFFAESLVAFTDELEMNVAVRYDHYSDFGGAVSPKASFRYQPLDNLMFRAGAGMGFRAPSLSNLYGADSESNDYAKDYVYCEANGISDAECPEKQYTTTRTSNEDLDAETSTSFNFGVSYSPIEDLGLTVDYYNIRIEDTIVMNTLQSMIDQERSSGQSNPNITREGGSTGNITSAIVPLSNIGDLETSGLDLKVNYLYDFDVTTVRYDFMGSYVLDYSSPEYVGGPTNNKVGRNGLPEYRFQTGVGFNILSDHDIYVSADYIASQAQDVDKNYNKTGKIPSYTTFNVAYNYMAPWDAKLTAGVRNLTDEDPAFEADGVTYNDELYSIQGRVFFVNYSQNF</sequence>
<keyword evidence="14" id="KW-1185">Reference proteome</keyword>
<feature type="signal peptide" evidence="10">
    <location>
        <begin position="1"/>
        <end position="28"/>
    </location>
</feature>